<proteinExistence type="predicted"/>
<dbReference type="AlphaFoldDB" id="A0A0D0BZ57"/>
<dbReference type="EMBL" id="KN834808">
    <property type="protein sequence ID" value="KIK55189.1"/>
    <property type="molecule type" value="Genomic_DNA"/>
</dbReference>
<keyword evidence="1" id="KW-0732">Signal</keyword>
<name>A0A0D0BZ57_9AGAR</name>
<evidence type="ECO:0000256" key="1">
    <source>
        <dbReference type="SAM" id="SignalP"/>
    </source>
</evidence>
<dbReference type="Proteomes" id="UP000053593">
    <property type="component" value="Unassembled WGS sequence"/>
</dbReference>
<feature type="signal peptide" evidence="1">
    <location>
        <begin position="1"/>
        <end position="19"/>
    </location>
</feature>
<protein>
    <submittedName>
        <fullName evidence="2">Uncharacterized protein</fullName>
    </submittedName>
</protein>
<keyword evidence="3" id="KW-1185">Reference proteome</keyword>
<accession>A0A0D0BZ57</accession>
<feature type="chain" id="PRO_5002207582" evidence="1">
    <location>
        <begin position="20"/>
        <end position="295"/>
    </location>
</feature>
<sequence>MSRHFPAFVIIRHLFLASSTPFARIIEILRQMKRFVLPRPIFHFYPSSWLNSTQLVAWFIHPISYTDSRRSNSVRDTHFRNTLRNLLWAPACDDLQPPGDVANHPFHANANIIDGIHWSSPSGLNDPDTIAPDPAPQNLSIELLSVGARNDLLVKGPQDDVAGCLLKAKIIDRIPGGFQFRLNDPETVASFWKGIALGAASPDDCYFMSSPFLAQQRNFPQEPTSTFDLGGIPQWERISLLTAPPLCDSHLYLPLMNFVGDLPLSLNRGSQNFACSRPLCHQSFIGMSNLCGQSR</sequence>
<reference evidence="2 3" key="1">
    <citation type="submission" date="2014-04" db="EMBL/GenBank/DDBJ databases">
        <title>Evolutionary Origins and Diversification of the Mycorrhizal Mutualists.</title>
        <authorList>
            <consortium name="DOE Joint Genome Institute"/>
            <consortium name="Mycorrhizal Genomics Consortium"/>
            <person name="Kohler A."/>
            <person name="Kuo A."/>
            <person name="Nagy L.G."/>
            <person name="Floudas D."/>
            <person name="Copeland A."/>
            <person name="Barry K.W."/>
            <person name="Cichocki N."/>
            <person name="Veneault-Fourrey C."/>
            <person name="LaButti K."/>
            <person name="Lindquist E.A."/>
            <person name="Lipzen A."/>
            <person name="Lundell T."/>
            <person name="Morin E."/>
            <person name="Murat C."/>
            <person name="Riley R."/>
            <person name="Ohm R."/>
            <person name="Sun H."/>
            <person name="Tunlid A."/>
            <person name="Henrissat B."/>
            <person name="Grigoriev I.V."/>
            <person name="Hibbett D.S."/>
            <person name="Martin F."/>
        </authorList>
    </citation>
    <scope>NUCLEOTIDE SEQUENCE [LARGE SCALE GENOMIC DNA]</scope>
    <source>
        <strain evidence="2 3">FD-317 M1</strain>
    </source>
</reference>
<gene>
    <name evidence="2" type="ORF">GYMLUDRAFT_248795</name>
</gene>
<dbReference type="HOGENOM" id="CLU_943520_0_0_1"/>
<evidence type="ECO:0000313" key="2">
    <source>
        <dbReference type="EMBL" id="KIK55189.1"/>
    </source>
</evidence>
<organism evidence="2 3">
    <name type="scientific">Collybiopsis luxurians FD-317 M1</name>
    <dbReference type="NCBI Taxonomy" id="944289"/>
    <lineage>
        <taxon>Eukaryota</taxon>
        <taxon>Fungi</taxon>
        <taxon>Dikarya</taxon>
        <taxon>Basidiomycota</taxon>
        <taxon>Agaricomycotina</taxon>
        <taxon>Agaricomycetes</taxon>
        <taxon>Agaricomycetidae</taxon>
        <taxon>Agaricales</taxon>
        <taxon>Marasmiineae</taxon>
        <taxon>Omphalotaceae</taxon>
        <taxon>Collybiopsis</taxon>
        <taxon>Collybiopsis luxurians</taxon>
    </lineage>
</organism>
<evidence type="ECO:0000313" key="3">
    <source>
        <dbReference type="Proteomes" id="UP000053593"/>
    </source>
</evidence>